<keyword evidence="1" id="KW-0614">Plasmid</keyword>
<dbReference type="GO" id="GO:0005737">
    <property type="term" value="C:cytoplasm"/>
    <property type="evidence" value="ECO:0007669"/>
    <property type="project" value="InterPro"/>
</dbReference>
<proteinExistence type="predicted"/>
<dbReference type="Pfam" id="PF06189">
    <property type="entry name" value="5-nucleotidase"/>
    <property type="match status" value="1"/>
</dbReference>
<geneLocation type="plasmid" evidence="1 2">
    <name>unnamed1</name>
</geneLocation>
<dbReference type="GO" id="GO:0000166">
    <property type="term" value="F:nucleotide binding"/>
    <property type="evidence" value="ECO:0007669"/>
    <property type="project" value="InterPro"/>
</dbReference>
<name>A0AAN1CV74_9VIBR</name>
<dbReference type="EMBL" id="CP016179">
    <property type="protein sequence ID" value="ANO35659.1"/>
    <property type="molecule type" value="Genomic_DNA"/>
</dbReference>
<dbReference type="AlphaFoldDB" id="A0AAN1CV74"/>
<dbReference type="GO" id="GO:0008253">
    <property type="term" value="F:5'-nucleotidase activity"/>
    <property type="evidence" value="ECO:0007669"/>
    <property type="project" value="InterPro"/>
</dbReference>
<protein>
    <recommendedName>
        <fullName evidence="3">5'-nucleotidase</fullName>
    </recommendedName>
</protein>
<dbReference type="PANTHER" id="PTHR31367">
    <property type="entry name" value="CYTOSOLIC 5'-NUCLEOTIDASE 1 FAMILY MEMBER"/>
    <property type="match status" value="1"/>
</dbReference>
<dbReference type="KEGG" id="vbr:A6E01_20830"/>
<gene>
    <name evidence="1" type="ORF">A6E01_20830</name>
</gene>
<accession>A0AAN1CV74</accession>
<sequence length="306" mass="33560">MSLGTTTLQPLIVAVSSSAIFKQDFEDAIYKSDPAEYAKYQEENVDTPLEKGPAFSFVARLLDLNDSLGRQVVDVVVLSRNSALTGRRIFSSIQHYGLGIERAIFTDGYAPHTFLSALGSHLYLSPNEPDVREALAMGNPAGLIVDNEHQEHQKGRSLRVAFDFDGVISDDGSERVYAESGIEAFHQHETLKKDVPHDLGPLAALLSKLAEIREIEESFALGNPDYTVAIKICIVTARSRDGFDRAVTTLKMLGVPVDFAAFLAGTSKEPILDALRPIIFFDDQSRHLSASSDKTSLIHIPFGVRN</sequence>
<reference evidence="1 2" key="1">
    <citation type="submission" date="2016-06" db="EMBL/GenBank/DDBJ databases">
        <title>Adaptive Radiation by Waves of Gene Transfer Leads to Fine-Scale Resource Partitioning in Marine Microbes.</title>
        <authorList>
            <person name="Hehemann J.-H."/>
            <person name="Arevalo P."/>
            <person name="Datta M.S."/>
            <person name="Yu X."/>
            <person name="Corzett C."/>
            <person name="Henschel A."/>
            <person name="Preheim S.P."/>
            <person name="Timberlake S."/>
            <person name="Alm E.J."/>
            <person name="Polz M.F."/>
        </authorList>
    </citation>
    <scope>NUCLEOTIDE SEQUENCE [LARGE SCALE GENOMIC DNA]</scope>
    <source>
        <strain evidence="1 2">FF50</strain>
        <plasmid evidence="1 2">unnamed1</plasmid>
    </source>
</reference>
<dbReference type="PANTHER" id="PTHR31367:SF5">
    <property type="entry name" value="CYTOSOLIC 5'-NUCLEOTIDASE 1A"/>
    <property type="match status" value="1"/>
</dbReference>
<dbReference type="RefSeq" id="WP_065211418.1">
    <property type="nucleotide sequence ID" value="NZ_CP016179.1"/>
</dbReference>
<evidence type="ECO:0000313" key="2">
    <source>
        <dbReference type="Proteomes" id="UP000092018"/>
    </source>
</evidence>
<evidence type="ECO:0000313" key="1">
    <source>
        <dbReference type="EMBL" id="ANO35659.1"/>
    </source>
</evidence>
<dbReference type="InterPro" id="IPR010394">
    <property type="entry name" value="5-nucleotidase"/>
</dbReference>
<dbReference type="GO" id="GO:0000287">
    <property type="term" value="F:magnesium ion binding"/>
    <property type="evidence" value="ECO:0007669"/>
    <property type="project" value="InterPro"/>
</dbReference>
<organism evidence="1 2">
    <name type="scientific">Vibrio breoganii</name>
    <dbReference type="NCBI Taxonomy" id="553239"/>
    <lineage>
        <taxon>Bacteria</taxon>
        <taxon>Pseudomonadati</taxon>
        <taxon>Pseudomonadota</taxon>
        <taxon>Gammaproteobacteria</taxon>
        <taxon>Vibrionales</taxon>
        <taxon>Vibrionaceae</taxon>
        <taxon>Vibrio</taxon>
    </lineage>
</organism>
<dbReference type="Proteomes" id="UP000092018">
    <property type="component" value="Plasmid unnamed1"/>
</dbReference>
<dbReference type="GO" id="GO:0009117">
    <property type="term" value="P:nucleotide metabolic process"/>
    <property type="evidence" value="ECO:0007669"/>
    <property type="project" value="InterPro"/>
</dbReference>
<evidence type="ECO:0008006" key="3">
    <source>
        <dbReference type="Google" id="ProtNLM"/>
    </source>
</evidence>